<dbReference type="Proteomes" id="UP000662637">
    <property type="component" value="Unassembled WGS sequence"/>
</dbReference>
<comment type="caution">
    <text evidence="2">The sequence shown here is derived from an EMBL/GenBank/DDBJ whole genome shotgun (WGS) entry which is preliminary data.</text>
</comment>
<organism evidence="2 3">
    <name type="scientific">Marmota monax</name>
    <name type="common">Woodchuck</name>
    <dbReference type="NCBI Taxonomy" id="9995"/>
    <lineage>
        <taxon>Eukaryota</taxon>
        <taxon>Metazoa</taxon>
        <taxon>Chordata</taxon>
        <taxon>Craniata</taxon>
        <taxon>Vertebrata</taxon>
        <taxon>Euteleostomi</taxon>
        <taxon>Mammalia</taxon>
        <taxon>Eutheria</taxon>
        <taxon>Euarchontoglires</taxon>
        <taxon>Glires</taxon>
        <taxon>Rodentia</taxon>
        <taxon>Sciuromorpha</taxon>
        <taxon>Sciuridae</taxon>
        <taxon>Xerinae</taxon>
        <taxon>Marmotini</taxon>
        <taxon>Marmota</taxon>
    </lineage>
</organism>
<dbReference type="AlphaFoldDB" id="A0A834QXJ9"/>
<evidence type="ECO:0000259" key="1">
    <source>
        <dbReference type="Pfam" id="PF17730"/>
    </source>
</evidence>
<dbReference type="InterPro" id="IPR041179">
    <property type="entry name" value="C10orf90_N"/>
</dbReference>
<evidence type="ECO:0000313" key="3">
    <source>
        <dbReference type="Proteomes" id="UP000662637"/>
    </source>
</evidence>
<gene>
    <name evidence="2" type="ORF">GHT09_002330</name>
</gene>
<protein>
    <recommendedName>
        <fullName evidence="1">Centrosomal protein C10orf90 N-terminal domain-containing protein</fullName>
    </recommendedName>
</protein>
<name>A0A834QXJ9_MARMO</name>
<dbReference type="EMBL" id="WJEC01000087">
    <property type="protein sequence ID" value="KAF7485945.1"/>
    <property type="molecule type" value="Genomic_DNA"/>
</dbReference>
<proteinExistence type="predicted"/>
<reference evidence="2" key="1">
    <citation type="submission" date="2020-08" db="EMBL/GenBank/DDBJ databases">
        <authorList>
            <person name="Shumante A."/>
            <person name="Zimin A.V."/>
            <person name="Puiu D."/>
            <person name="Salzberg S.L."/>
        </authorList>
    </citation>
    <scope>NUCLEOTIDE SEQUENCE</scope>
    <source>
        <strain evidence="2">WC2-LM</strain>
        <tissue evidence="2">Liver</tissue>
    </source>
</reference>
<evidence type="ECO:0000313" key="2">
    <source>
        <dbReference type="EMBL" id="KAF7485945.1"/>
    </source>
</evidence>
<accession>A0A834QXJ9</accession>
<dbReference type="Pfam" id="PF17730">
    <property type="entry name" value="Centro_C10orf90"/>
    <property type="match status" value="1"/>
</dbReference>
<sequence length="416" mass="44942">MISSIVISQLIDENKPREPGAALPLPCVIAQPRACPTKPASTNRSRVSIHRALALLPGKLGVHRRSDERGSEAELLPTADRGLRKGFASITITARRVRPAASALVWGTVGESPCPRCRAEDALLGVPSAGAQPHQHHGPFDCAECPRNGSLMRLKVPEARAGLCAGNEYWVTHVDHKEGRFSADPPPSGKTPLAFSSCVHLQMSRQCQNSIYYLDKSLSLPVEQPQIASPKVHRSVLSLNLSCSSHGLTADGVDGPANGEPMSSGLRQELAEGNLDLQSPHWSPALQESHSKENLSLGRVRLGTGTCPWSSSPLSENIELADVGTNLDTVRKGKEDHADPCTSSHAEQLAIHIPGWSYKAGEWCCPLQESLGYERPASGILSELLLHHLVSEVFCSRIGFDPSAPRWQLIQLIFDI</sequence>
<feature type="domain" description="Centrosomal protein C10orf90 N-terminal" evidence="1">
    <location>
        <begin position="5"/>
        <end position="362"/>
    </location>
</feature>